<keyword evidence="2" id="KW-1185">Reference proteome</keyword>
<sequence length="304" mass="35104">MPERGDEEIESKRKRNDSVPCLDIIPFSENNNYPWVNTTITKKRKKTHLDTEPMDSAMWMDKIMNSYRSEDHKRAIKLYRKDVNESDGFDVRNKPPQMGNGGHKIFRVYDPPNIVPKFYTLNALRCLSNLAISVYNQNKGKNYDNVQVMMAMGYGCRDEYYNITFKASVPSENTVTFQTKACLILHRPYQIAEIKFVREFNSEDHEDESVVFGEDSKKLPLYLSEFALEEYNLHQLSCSGFTMEQNAMYGGVKVLRCGRLHATVCKLENDAASRIEDCRHNSKPATEIDSLEPCLLISVFELAY</sequence>
<dbReference type="InterPro" id="IPR006462">
    <property type="entry name" value="MS5"/>
</dbReference>
<dbReference type="AlphaFoldDB" id="A0AAD8GM15"/>
<evidence type="ECO:0000313" key="2">
    <source>
        <dbReference type="Proteomes" id="UP001237642"/>
    </source>
</evidence>
<comment type="caution">
    <text evidence="1">The sequence shown here is derived from an EMBL/GenBank/DDBJ whole genome shotgun (WGS) entry which is preliminary data.</text>
</comment>
<dbReference type="PANTHER" id="PTHR31260">
    <property type="entry name" value="CYSTATIN/MONELLIN SUPERFAMILY PROTEIN"/>
    <property type="match status" value="1"/>
</dbReference>
<dbReference type="PANTHER" id="PTHR31260:SF28">
    <property type="entry name" value="CYSTATIN DOMAIN PROTEIN"/>
    <property type="match status" value="1"/>
</dbReference>
<protein>
    <submittedName>
        <fullName evidence="1">Uncharacterized protein</fullName>
    </submittedName>
</protein>
<reference evidence="1" key="2">
    <citation type="submission" date="2023-05" db="EMBL/GenBank/DDBJ databases">
        <authorList>
            <person name="Schelkunov M.I."/>
        </authorList>
    </citation>
    <scope>NUCLEOTIDE SEQUENCE</scope>
    <source>
        <strain evidence="1">Hsosn_3</strain>
        <tissue evidence="1">Leaf</tissue>
    </source>
</reference>
<proteinExistence type="predicted"/>
<accession>A0AAD8GM15</accession>
<dbReference type="Proteomes" id="UP001237642">
    <property type="component" value="Unassembled WGS sequence"/>
</dbReference>
<gene>
    <name evidence="1" type="ORF">POM88_054923</name>
</gene>
<name>A0AAD8GM15_9APIA</name>
<organism evidence="1 2">
    <name type="scientific">Heracleum sosnowskyi</name>
    <dbReference type="NCBI Taxonomy" id="360622"/>
    <lineage>
        <taxon>Eukaryota</taxon>
        <taxon>Viridiplantae</taxon>
        <taxon>Streptophyta</taxon>
        <taxon>Embryophyta</taxon>
        <taxon>Tracheophyta</taxon>
        <taxon>Spermatophyta</taxon>
        <taxon>Magnoliopsida</taxon>
        <taxon>eudicotyledons</taxon>
        <taxon>Gunneridae</taxon>
        <taxon>Pentapetalae</taxon>
        <taxon>asterids</taxon>
        <taxon>campanulids</taxon>
        <taxon>Apiales</taxon>
        <taxon>Apiaceae</taxon>
        <taxon>Apioideae</taxon>
        <taxon>apioid superclade</taxon>
        <taxon>Tordylieae</taxon>
        <taxon>Tordyliinae</taxon>
        <taxon>Heracleum</taxon>
    </lineage>
</organism>
<reference evidence="1" key="1">
    <citation type="submission" date="2023-02" db="EMBL/GenBank/DDBJ databases">
        <title>Genome of toxic invasive species Heracleum sosnowskyi carries increased number of genes despite the absence of recent whole-genome duplications.</title>
        <authorList>
            <person name="Schelkunov M."/>
            <person name="Shtratnikova V."/>
            <person name="Makarenko M."/>
            <person name="Klepikova A."/>
            <person name="Omelchenko D."/>
            <person name="Novikova G."/>
            <person name="Obukhova E."/>
            <person name="Bogdanov V."/>
            <person name="Penin A."/>
            <person name="Logacheva M."/>
        </authorList>
    </citation>
    <scope>NUCLEOTIDE SEQUENCE</scope>
    <source>
        <strain evidence="1">Hsosn_3</strain>
        <tissue evidence="1">Leaf</tissue>
    </source>
</reference>
<dbReference type="EMBL" id="JAUIZM010000119">
    <property type="protein sequence ID" value="KAK1348676.1"/>
    <property type="molecule type" value="Genomic_DNA"/>
</dbReference>
<evidence type="ECO:0000313" key="1">
    <source>
        <dbReference type="EMBL" id="KAK1348676.1"/>
    </source>
</evidence>